<comment type="caution">
    <text evidence="1">The sequence shown here is derived from an EMBL/GenBank/DDBJ whole genome shotgun (WGS) entry which is preliminary data.</text>
</comment>
<sequence length="116" mass="13456">MVKLTDAADYDAGETFEDVPSPLSDAGNHDNYYGRRIRTRCVLLSRLDNKIKLRRGQPTSMVLVCHFERISLDLFTPSPGFLILPPCVYCNSRTYGREISKWRPQENNYKPRNIYI</sequence>
<organism evidence="1 2">
    <name type="scientific">Protopolystoma xenopodis</name>
    <dbReference type="NCBI Taxonomy" id="117903"/>
    <lineage>
        <taxon>Eukaryota</taxon>
        <taxon>Metazoa</taxon>
        <taxon>Spiralia</taxon>
        <taxon>Lophotrochozoa</taxon>
        <taxon>Platyhelminthes</taxon>
        <taxon>Monogenea</taxon>
        <taxon>Polyopisthocotylea</taxon>
        <taxon>Polystomatidea</taxon>
        <taxon>Polystomatidae</taxon>
        <taxon>Protopolystoma</taxon>
    </lineage>
</organism>
<dbReference type="AlphaFoldDB" id="A0A3S5A1K0"/>
<accession>A0A3S5A1K0</accession>
<reference evidence="1" key="1">
    <citation type="submission" date="2018-11" db="EMBL/GenBank/DDBJ databases">
        <authorList>
            <consortium name="Pathogen Informatics"/>
        </authorList>
    </citation>
    <scope>NUCLEOTIDE SEQUENCE</scope>
</reference>
<gene>
    <name evidence="1" type="ORF">PXEA_LOCUS18690</name>
</gene>
<evidence type="ECO:0000313" key="2">
    <source>
        <dbReference type="Proteomes" id="UP000784294"/>
    </source>
</evidence>
<proteinExistence type="predicted"/>
<evidence type="ECO:0000313" key="1">
    <source>
        <dbReference type="EMBL" id="VEL25250.1"/>
    </source>
</evidence>
<protein>
    <submittedName>
        <fullName evidence="1">Uncharacterized protein</fullName>
    </submittedName>
</protein>
<keyword evidence="2" id="KW-1185">Reference proteome</keyword>
<dbReference type="EMBL" id="CAAALY010072591">
    <property type="protein sequence ID" value="VEL25250.1"/>
    <property type="molecule type" value="Genomic_DNA"/>
</dbReference>
<name>A0A3S5A1K0_9PLAT</name>
<dbReference type="Proteomes" id="UP000784294">
    <property type="component" value="Unassembled WGS sequence"/>
</dbReference>